<gene>
    <name evidence="2" type="ORF">DC041_0002410</name>
</gene>
<organism evidence="2 3">
    <name type="scientific">Schistosoma bovis</name>
    <name type="common">Blood fluke</name>
    <dbReference type="NCBI Taxonomy" id="6184"/>
    <lineage>
        <taxon>Eukaryota</taxon>
        <taxon>Metazoa</taxon>
        <taxon>Spiralia</taxon>
        <taxon>Lophotrochozoa</taxon>
        <taxon>Platyhelminthes</taxon>
        <taxon>Trematoda</taxon>
        <taxon>Digenea</taxon>
        <taxon>Strigeidida</taxon>
        <taxon>Schistosomatoidea</taxon>
        <taxon>Schistosomatidae</taxon>
        <taxon>Schistosoma</taxon>
    </lineage>
</organism>
<reference evidence="2 3" key="1">
    <citation type="journal article" date="2019" name="PLoS Pathog.">
        <title>Genome sequence of the bovine parasite Schistosoma bovis Tanzania.</title>
        <authorList>
            <person name="Oey H."/>
            <person name="Zakrzewski M."/>
            <person name="Gobert G."/>
            <person name="Gravermann K."/>
            <person name="Stoye J."/>
            <person name="Jones M."/>
            <person name="Mcmanus D."/>
            <person name="Krause L."/>
        </authorList>
    </citation>
    <scope>NUCLEOTIDE SEQUENCE [LARGE SCALE GENOMIC DNA]</scope>
    <source>
        <strain evidence="2 3">TAN1997</strain>
    </source>
</reference>
<feature type="region of interest" description="Disordered" evidence="1">
    <location>
        <begin position="214"/>
        <end position="239"/>
    </location>
</feature>
<feature type="region of interest" description="Disordered" evidence="1">
    <location>
        <begin position="280"/>
        <end position="334"/>
    </location>
</feature>
<sequence>MNVYQKNHQTDDEINCWNVNEKPVINNNNNNNSPTIINEQLKEEELDIEDDEQDIELVRQSMLQVILTSNTNDSNDVAILSDGMDDIYSNHSTISEIDIKLLNKQKSFNDHLNNHRKRSVSINLPIQRISKIEQQTEETSYNSYTEMNSVFRQSHKNHTLDDVTNKNDDINDNLNHPEDITSSSGQLRNFLSRLDNVSIGCTTNTTKDEIRMMDEKNTDDEITEELEDDDDDDDHGVHDITTGVNIKQNHKETLNNVCQESFINICKSVHGSRLARVTEVNESDFEMSQDVDDDGEDGDDDDGSLSDDDNDTDSVLDDSSETDSFSDNSFISNVSKNSHKRKMNKIYQKNEDNDYHNDRLHNNSIIKPTINNNQLGDTQFLRLEQMRADLEEELGFELLIKAYNVIQALQEDEDETITESEKIVTNVLGEEKTRIYYDRILQLVLADGAYMDGKFHNDNTLIYINLIDL</sequence>
<evidence type="ECO:0000313" key="2">
    <source>
        <dbReference type="EMBL" id="RTG80721.1"/>
    </source>
</evidence>
<dbReference type="AlphaFoldDB" id="A0A430PZ13"/>
<feature type="compositionally biased region" description="Acidic residues" evidence="1">
    <location>
        <begin position="281"/>
        <end position="321"/>
    </location>
</feature>
<protein>
    <submittedName>
        <fullName evidence="2">Uncharacterized protein</fullName>
    </submittedName>
</protein>
<accession>A0A430PZ13</accession>
<dbReference type="STRING" id="6184.A0A430PZ13"/>
<dbReference type="EMBL" id="QMKO01003913">
    <property type="protein sequence ID" value="RTG80721.1"/>
    <property type="molecule type" value="Genomic_DNA"/>
</dbReference>
<name>A0A430PZ13_SCHBO</name>
<dbReference type="Proteomes" id="UP000290809">
    <property type="component" value="Unassembled WGS sequence"/>
</dbReference>
<keyword evidence="3" id="KW-1185">Reference proteome</keyword>
<feature type="compositionally biased region" description="Polar residues" evidence="1">
    <location>
        <begin position="322"/>
        <end position="334"/>
    </location>
</feature>
<feature type="compositionally biased region" description="Acidic residues" evidence="1">
    <location>
        <begin position="217"/>
        <end position="234"/>
    </location>
</feature>
<proteinExistence type="predicted"/>
<comment type="caution">
    <text evidence="2">The sequence shown here is derived from an EMBL/GenBank/DDBJ whole genome shotgun (WGS) entry which is preliminary data.</text>
</comment>
<evidence type="ECO:0000313" key="3">
    <source>
        <dbReference type="Proteomes" id="UP000290809"/>
    </source>
</evidence>
<evidence type="ECO:0000256" key="1">
    <source>
        <dbReference type="SAM" id="MobiDB-lite"/>
    </source>
</evidence>